<evidence type="ECO:0000313" key="1">
    <source>
        <dbReference type="EMBL" id="TFA98268.1"/>
    </source>
</evidence>
<gene>
    <name evidence="1" type="ORF">CCMA1212_009915</name>
</gene>
<reference evidence="1 2" key="1">
    <citation type="submission" date="2018-01" db="EMBL/GenBank/DDBJ databases">
        <title>Genome characterization of the sugarcane-associated fungus Trichoderma ghanense CCMA-1212 and their application in lignocelulose bioconversion.</title>
        <authorList>
            <person name="Steindorff A.S."/>
            <person name="Mendes T.D."/>
            <person name="Vilela E.S.D."/>
            <person name="Rodrigues D.S."/>
            <person name="Formighieri E.F."/>
            <person name="Melo I.S."/>
            <person name="Favaro L.C.L."/>
        </authorList>
    </citation>
    <scope>NUCLEOTIDE SEQUENCE [LARGE SCALE GENOMIC DNA]</scope>
    <source>
        <strain evidence="1 2">CCMA-1212</strain>
    </source>
</reference>
<name>A0ABY2GQR9_9HYPO</name>
<dbReference type="Proteomes" id="UP001642720">
    <property type="component" value="Unassembled WGS sequence"/>
</dbReference>
<keyword evidence="2" id="KW-1185">Reference proteome</keyword>
<sequence length="206" mass="22435">MLPVPELVPLIRTRPPPAHRTPAGTPLVRCTRDRCPLARQICLCRSEIHKDDCPPLPTACLLSRSPASATASPAQLQPATSSAQSIISLHLLLHHCIAASPALFDQALTRDARLFRRLASTPQASQLLQQPQPQQPQCLLSDLLTFLPARAPRPADLCLLCPNESRRPETKHLHAHNGYSSPWLSFSSSSMVSPDLIHGFTTGSGF</sequence>
<comment type="caution">
    <text evidence="1">The sequence shown here is derived from an EMBL/GenBank/DDBJ whole genome shotgun (WGS) entry which is preliminary data.</text>
</comment>
<proteinExistence type="predicted"/>
<dbReference type="EMBL" id="PPTA01000021">
    <property type="protein sequence ID" value="TFA98268.1"/>
    <property type="molecule type" value="Genomic_DNA"/>
</dbReference>
<accession>A0ABY2GQR9</accession>
<organism evidence="1 2">
    <name type="scientific">Trichoderma ghanense</name>
    <dbReference type="NCBI Taxonomy" id="65468"/>
    <lineage>
        <taxon>Eukaryota</taxon>
        <taxon>Fungi</taxon>
        <taxon>Dikarya</taxon>
        <taxon>Ascomycota</taxon>
        <taxon>Pezizomycotina</taxon>
        <taxon>Sordariomycetes</taxon>
        <taxon>Hypocreomycetidae</taxon>
        <taxon>Hypocreales</taxon>
        <taxon>Hypocreaceae</taxon>
        <taxon>Trichoderma</taxon>
    </lineage>
</organism>
<evidence type="ECO:0000313" key="2">
    <source>
        <dbReference type="Proteomes" id="UP001642720"/>
    </source>
</evidence>
<dbReference type="GeneID" id="300581428"/>
<dbReference type="RefSeq" id="XP_073554470.1">
    <property type="nucleotide sequence ID" value="XM_073706978.1"/>
</dbReference>
<protein>
    <submittedName>
        <fullName evidence="1">Uncharacterized protein</fullName>
    </submittedName>
</protein>